<dbReference type="Proteomes" id="UP000095282">
    <property type="component" value="Unplaced"/>
</dbReference>
<accession>A0A1I7V484</accession>
<evidence type="ECO:0000313" key="1">
    <source>
        <dbReference type="Proteomes" id="UP000095282"/>
    </source>
</evidence>
<dbReference type="AlphaFoldDB" id="A0A1I7V484"/>
<sequence>MFCSELICLFCSENLENFTSDEFDAHVSLCEVTTIQPLKTIKNRVMNYQFLWKSSYSEILKIHQKIDNGTLDDHRCVCESSKEHDQWGCESSKMYQIAAGPHYASLVSNFSSYISMKKDFELQKIDIECETVKNLTAHQKKVLRNRLVSAAKTAKVEQHDRFKRDVDHLREQHCNVHRVFDRNLTKTMG</sequence>
<evidence type="ECO:0000313" key="2">
    <source>
        <dbReference type="WBParaSite" id="Csp11.Scaffold630.g22230.t1"/>
    </source>
</evidence>
<dbReference type="eggNOG" id="ENOG502TJ6J">
    <property type="taxonomic scope" value="Eukaryota"/>
</dbReference>
<name>A0A1I7V484_9PELO</name>
<proteinExistence type="predicted"/>
<organism evidence="1 2">
    <name type="scientific">Caenorhabditis tropicalis</name>
    <dbReference type="NCBI Taxonomy" id="1561998"/>
    <lineage>
        <taxon>Eukaryota</taxon>
        <taxon>Metazoa</taxon>
        <taxon>Ecdysozoa</taxon>
        <taxon>Nematoda</taxon>
        <taxon>Chromadorea</taxon>
        <taxon>Rhabditida</taxon>
        <taxon>Rhabditina</taxon>
        <taxon>Rhabditomorpha</taxon>
        <taxon>Rhabditoidea</taxon>
        <taxon>Rhabditidae</taxon>
        <taxon>Peloderinae</taxon>
        <taxon>Caenorhabditis</taxon>
    </lineage>
</organism>
<dbReference type="WBParaSite" id="Csp11.Scaffold630.g22230.t1">
    <property type="protein sequence ID" value="Csp11.Scaffold630.g22230.t1"/>
    <property type="gene ID" value="Csp11.Scaffold630.g22230"/>
</dbReference>
<reference evidence="2" key="1">
    <citation type="submission" date="2016-11" db="UniProtKB">
        <authorList>
            <consortium name="WormBaseParasite"/>
        </authorList>
    </citation>
    <scope>IDENTIFICATION</scope>
</reference>
<keyword evidence="1" id="KW-1185">Reference proteome</keyword>
<protein>
    <submittedName>
        <fullName evidence="2">Zf-C2H2_12 domain-containing protein</fullName>
    </submittedName>
</protein>